<evidence type="ECO:0000313" key="1">
    <source>
        <dbReference type="EMBL" id="ASG68519.1"/>
    </source>
</evidence>
<name>A0ABM6M0X3_9GAMM</name>
<evidence type="ECO:0008006" key="3">
    <source>
        <dbReference type="Google" id="ProtNLM"/>
    </source>
</evidence>
<proteinExistence type="predicted"/>
<dbReference type="EMBL" id="CP022132">
    <property type="protein sequence ID" value="ASG68519.1"/>
    <property type="molecule type" value="Genomic_DNA"/>
</dbReference>
<dbReference type="Proteomes" id="UP000249910">
    <property type="component" value="Chromosome"/>
</dbReference>
<keyword evidence="2" id="KW-1185">Reference proteome</keyword>
<sequence length="325" mass="38753">MYLKGKKVLFIAPKFYDYHEQIINELKVSGFSVKYYPEICSDVFYRILIKTVPYLAYLLKKKYLLKILKDFEEDKYDIVFVIRGGMLDASFLEKMKSKAHGTKFIMYQWDSINQNDYLPFVKYFHLVKTFDRRDSKKYDLEYLPLFFGDKYRNVRNTDVSKHYDLVFYGAFHSDRLQLIQLIESQLKKSGYNFFYHLYITKLALFRMLVTGKLKLKDKKYLKTYKVNANSMISKYAAAKAVLDIELNIQSGLTIRTFETIGAGLKLITTNQNIKKESFYNANTVWVINRDALSDSDKLKFFFETEEKIDYYEQYYISNWLREAMS</sequence>
<evidence type="ECO:0000313" key="2">
    <source>
        <dbReference type="Proteomes" id="UP000249910"/>
    </source>
</evidence>
<accession>A0ABM6M0X3</accession>
<gene>
    <name evidence="1" type="ORF">CDV26_09065</name>
</gene>
<protein>
    <recommendedName>
        <fullName evidence="3">Lipopolysaccharide biosynthesis protein</fullName>
    </recommendedName>
</protein>
<reference evidence="1 2" key="1">
    <citation type="submission" date="2017-06" db="EMBL/GenBank/DDBJ databases">
        <title>Complete genome of Francisella halioticida.</title>
        <authorList>
            <person name="Sjodin A."/>
        </authorList>
    </citation>
    <scope>NUCLEOTIDE SEQUENCE [LARGE SCALE GENOMIC DNA]</scope>
    <source>
        <strain evidence="1 2">DSM 23729</strain>
    </source>
</reference>
<dbReference type="RefSeq" id="WP_088772999.1">
    <property type="nucleotide sequence ID" value="NZ_CP022132.1"/>
</dbReference>
<organism evidence="1 2">
    <name type="scientific">Francisella halioticida</name>
    <dbReference type="NCBI Taxonomy" id="549298"/>
    <lineage>
        <taxon>Bacteria</taxon>
        <taxon>Pseudomonadati</taxon>
        <taxon>Pseudomonadota</taxon>
        <taxon>Gammaproteobacteria</taxon>
        <taxon>Thiotrichales</taxon>
        <taxon>Francisellaceae</taxon>
        <taxon>Francisella</taxon>
    </lineage>
</organism>